<dbReference type="AlphaFoldDB" id="A0A1X6PF62"/>
<reference evidence="1 2" key="1">
    <citation type="submission" date="2017-03" db="EMBL/GenBank/DDBJ databases">
        <title>WGS assembly of Porphyra umbilicalis.</title>
        <authorList>
            <person name="Brawley S.H."/>
            <person name="Blouin N.A."/>
            <person name="Ficko-Blean E."/>
            <person name="Wheeler G.L."/>
            <person name="Lohr M."/>
            <person name="Goodson H.V."/>
            <person name="Jenkins J.W."/>
            <person name="Blaby-Haas C.E."/>
            <person name="Helliwell K.E."/>
            <person name="Chan C."/>
            <person name="Marriage T."/>
            <person name="Bhattacharya D."/>
            <person name="Klein A.S."/>
            <person name="Badis Y."/>
            <person name="Brodie J."/>
            <person name="Cao Y."/>
            <person name="Collen J."/>
            <person name="Dittami S.M."/>
            <person name="Gachon C.M."/>
            <person name="Green B.R."/>
            <person name="Karpowicz S."/>
            <person name="Kim J.W."/>
            <person name="Kudahl U."/>
            <person name="Lin S."/>
            <person name="Michel G."/>
            <person name="Mittag M."/>
            <person name="Olson B.J."/>
            <person name="Pangilinan J."/>
            <person name="Peng Y."/>
            <person name="Qiu H."/>
            <person name="Shu S."/>
            <person name="Singer J.T."/>
            <person name="Smith A.G."/>
            <person name="Sprecher B.N."/>
            <person name="Wagner V."/>
            <person name="Wang W."/>
            <person name="Wang Z.-Y."/>
            <person name="Yan J."/>
            <person name="Yarish C."/>
            <person name="Zoeuner-Riek S."/>
            <person name="Zhuang Y."/>
            <person name="Zou Y."/>
            <person name="Lindquist E.A."/>
            <person name="Grimwood J."/>
            <person name="Barry K."/>
            <person name="Rokhsar D.S."/>
            <person name="Schmutz J."/>
            <person name="Stiller J.W."/>
            <person name="Grossman A.R."/>
            <person name="Prochnik S.E."/>
        </authorList>
    </citation>
    <scope>NUCLEOTIDE SEQUENCE [LARGE SCALE GENOMIC DNA]</scope>
    <source>
        <strain evidence="1">4086291</strain>
    </source>
</reference>
<sequence length="337" mass="37418">MSHVLTCYVGCGDQTRCLQRTKCFPRRYMDPSFHRGQVDDRTMGVMSQQWETGIWALAAFCAQDADGYVLAQGLLWGPCRGCTRLVPILPDDVYELLRARCLVSGCGGQVDAVPVFSYTGLQDASFVLRRLAGGMRVCPFLRDFKEAQLQTPGMHCTGSIAKKVLSLILECVNTKNNDVDRDAIHVLTLRSSTADMYLRHWREMIAAAIVCPDVVGCAPVNKCWRLLLQLTQMLNAAWRTADLDKDAEVREGAASIMELTANLMAPLYELLKPLDRLTADSGVHTLYLHAAVAHLRGELGRNRAPVAHLVDDKVEAHLRASSRYGPTMHLVCRSSRT</sequence>
<proteinExistence type="predicted"/>
<accession>A0A1X6PF62</accession>
<organism evidence="1 2">
    <name type="scientific">Porphyra umbilicalis</name>
    <name type="common">Purple laver</name>
    <name type="synonym">Red alga</name>
    <dbReference type="NCBI Taxonomy" id="2786"/>
    <lineage>
        <taxon>Eukaryota</taxon>
        <taxon>Rhodophyta</taxon>
        <taxon>Bangiophyceae</taxon>
        <taxon>Bangiales</taxon>
        <taxon>Bangiaceae</taxon>
        <taxon>Porphyra</taxon>
    </lineage>
</organism>
<evidence type="ECO:0000313" key="2">
    <source>
        <dbReference type="Proteomes" id="UP000218209"/>
    </source>
</evidence>
<gene>
    <name evidence="1" type="ORF">BU14_0076s0050</name>
</gene>
<keyword evidence="2" id="KW-1185">Reference proteome</keyword>
<dbReference type="Proteomes" id="UP000218209">
    <property type="component" value="Unassembled WGS sequence"/>
</dbReference>
<evidence type="ECO:0000313" key="1">
    <source>
        <dbReference type="EMBL" id="OSX79494.1"/>
    </source>
</evidence>
<dbReference type="EMBL" id="KV918790">
    <property type="protein sequence ID" value="OSX79494.1"/>
    <property type="molecule type" value="Genomic_DNA"/>
</dbReference>
<protein>
    <submittedName>
        <fullName evidence="1">Uncharacterized protein</fullName>
    </submittedName>
</protein>
<name>A0A1X6PF62_PORUM</name>